<reference evidence="2 3" key="1">
    <citation type="journal article" date="2019" name="Commun. Biol.">
        <title>The bagworm genome reveals a unique fibroin gene that provides high tensile strength.</title>
        <authorList>
            <person name="Kono N."/>
            <person name="Nakamura H."/>
            <person name="Ohtoshi R."/>
            <person name="Tomita M."/>
            <person name="Numata K."/>
            <person name="Arakawa K."/>
        </authorList>
    </citation>
    <scope>NUCLEOTIDE SEQUENCE [LARGE SCALE GENOMIC DNA]</scope>
</reference>
<dbReference type="AlphaFoldDB" id="A0A4C1W7X5"/>
<evidence type="ECO:0000313" key="3">
    <source>
        <dbReference type="Proteomes" id="UP000299102"/>
    </source>
</evidence>
<gene>
    <name evidence="2" type="ORF">EVAR_86385_1</name>
</gene>
<proteinExistence type="predicted"/>
<feature type="compositionally biased region" description="Polar residues" evidence="1">
    <location>
        <begin position="44"/>
        <end position="54"/>
    </location>
</feature>
<protein>
    <submittedName>
        <fullName evidence="2">Uncharacterized protein</fullName>
    </submittedName>
</protein>
<evidence type="ECO:0000313" key="2">
    <source>
        <dbReference type="EMBL" id="GBP47468.1"/>
    </source>
</evidence>
<dbReference type="EMBL" id="BGZK01000502">
    <property type="protein sequence ID" value="GBP47468.1"/>
    <property type="molecule type" value="Genomic_DNA"/>
</dbReference>
<name>A0A4C1W7X5_EUMVA</name>
<feature type="region of interest" description="Disordered" evidence="1">
    <location>
        <begin position="41"/>
        <end position="62"/>
    </location>
</feature>
<organism evidence="2 3">
    <name type="scientific">Eumeta variegata</name>
    <name type="common">Bagworm moth</name>
    <name type="synonym">Eumeta japonica</name>
    <dbReference type="NCBI Taxonomy" id="151549"/>
    <lineage>
        <taxon>Eukaryota</taxon>
        <taxon>Metazoa</taxon>
        <taxon>Ecdysozoa</taxon>
        <taxon>Arthropoda</taxon>
        <taxon>Hexapoda</taxon>
        <taxon>Insecta</taxon>
        <taxon>Pterygota</taxon>
        <taxon>Neoptera</taxon>
        <taxon>Endopterygota</taxon>
        <taxon>Lepidoptera</taxon>
        <taxon>Glossata</taxon>
        <taxon>Ditrysia</taxon>
        <taxon>Tineoidea</taxon>
        <taxon>Psychidae</taxon>
        <taxon>Oiketicinae</taxon>
        <taxon>Eumeta</taxon>
    </lineage>
</organism>
<keyword evidence="3" id="KW-1185">Reference proteome</keyword>
<sequence>MNREGGIDRKTDTAYDPYKNYKVKLDVLRFGVLTAVRVRADGPTNMSTNDSNVAMSERSEKNAESLRYTAGHTRSAIKLGIELGCTAVLLELCGRRVGELVNIYNRRYL</sequence>
<evidence type="ECO:0000256" key="1">
    <source>
        <dbReference type="SAM" id="MobiDB-lite"/>
    </source>
</evidence>
<comment type="caution">
    <text evidence="2">The sequence shown here is derived from an EMBL/GenBank/DDBJ whole genome shotgun (WGS) entry which is preliminary data.</text>
</comment>
<accession>A0A4C1W7X5</accession>
<dbReference type="Proteomes" id="UP000299102">
    <property type="component" value="Unassembled WGS sequence"/>
</dbReference>